<keyword evidence="2 5" id="KW-0812">Transmembrane</keyword>
<feature type="transmembrane region" description="Helical" evidence="5">
    <location>
        <begin position="128"/>
        <end position="148"/>
    </location>
</feature>
<sequence>MSKQYETVDQQYLEKRQLKRGAAGWVLLAGLGVSYVISGDFAGWNFGLAQGGWGGLLIATVLMAVMYTCMVFGLAEMASALPVAGAGYGFARRALGPTGGFLTGIAILIEYAIAPAAIAVFIGGYVEALGLFGLTSGWPVFLVCYLIFVGAHMWGVGEALRAMFVITGIATVALIAFVIGMIGKFDASKLFDIPMTDAIGASSFLPFGIAGALAALVYGIWFFLAIEGVPLAAEEARDPRKDLPRGIIAGMTVLLLFAALILVFAPGGAGSAALAESKNPLPDAVRTAFGGDNFLAQFVNYVGLAGLVASFFSIIYAYSRQLFALSRAGYLPRWLSVTGRRKTPYLALIVPGTIGFVLAVIIQNGDKLINIAVFGATVSYVLLNVSHIVLRIREPNLERPYRTPGGVVTTGVAAVLAVAAVVATFFVDKVAAAVTAGIMVVALAYFWFYSRHHLVANAPEEEFAAIARAEQELGS</sequence>
<dbReference type="Pfam" id="PF00324">
    <property type="entry name" value="AA_permease"/>
    <property type="match status" value="1"/>
</dbReference>
<gene>
    <name evidence="7" type="primary">eat</name>
    <name evidence="7" type="ORF">LWC34_44615</name>
</gene>
<dbReference type="NCBIfam" id="TIGR00908">
    <property type="entry name" value="2A0305"/>
    <property type="match status" value="1"/>
</dbReference>
<comment type="subcellular location">
    <subcellularLocation>
        <location evidence="1">Membrane</location>
        <topology evidence="1">Multi-pass membrane protein</topology>
    </subcellularLocation>
</comment>
<keyword evidence="8" id="KW-1185">Reference proteome</keyword>
<feature type="transmembrane region" description="Helical" evidence="5">
    <location>
        <begin position="404"/>
        <end position="424"/>
    </location>
</feature>
<evidence type="ECO:0000256" key="1">
    <source>
        <dbReference type="ARBA" id="ARBA00004141"/>
    </source>
</evidence>
<dbReference type="InterPro" id="IPR004841">
    <property type="entry name" value="AA-permease/SLC12A_dom"/>
</dbReference>
<feature type="transmembrane region" description="Helical" evidence="5">
    <location>
        <begin position="21"/>
        <end position="44"/>
    </location>
</feature>
<feature type="transmembrane region" description="Helical" evidence="5">
    <location>
        <begin position="368"/>
        <end position="392"/>
    </location>
</feature>
<feature type="transmembrane region" description="Helical" evidence="5">
    <location>
        <begin position="203"/>
        <end position="226"/>
    </location>
</feature>
<evidence type="ECO:0000256" key="2">
    <source>
        <dbReference type="ARBA" id="ARBA00022692"/>
    </source>
</evidence>
<evidence type="ECO:0000256" key="5">
    <source>
        <dbReference type="SAM" id="Phobius"/>
    </source>
</evidence>
<feature type="transmembrane region" description="Helical" evidence="5">
    <location>
        <begin position="160"/>
        <end position="183"/>
    </location>
</feature>
<proteinExistence type="predicted"/>
<feature type="transmembrane region" description="Helical" evidence="5">
    <location>
        <begin position="294"/>
        <end position="318"/>
    </location>
</feature>
<dbReference type="Proteomes" id="UP001521150">
    <property type="component" value="Unassembled WGS sequence"/>
</dbReference>
<feature type="transmembrane region" description="Helical" evidence="5">
    <location>
        <begin position="430"/>
        <end position="448"/>
    </location>
</feature>
<comment type="caution">
    <text evidence="7">The sequence shown here is derived from an EMBL/GenBank/DDBJ whole genome shotgun (WGS) entry which is preliminary data.</text>
</comment>
<dbReference type="PANTHER" id="PTHR42770:SF7">
    <property type="entry name" value="MEMBRANE PROTEIN"/>
    <property type="match status" value="1"/>
</dbReference>
<evidence type="ECO:0000313" key="7">
    <source>
        <dbReference type="EMBL" id="MCE7009845.1"/>
    </source>
</evidence>
<protein>
    <submittedName>
        <fullName evidence="7">Ethanolamine permease</fullName>
    </submittedName>
</protein>
<feature type="domain" description="Amino acid permease/ SLC12A" evidence="6">
    <location>
        <begin position="39"/>
        <end position="446"/>
    </location>
</feature>
<dbReference type="Gene3D" id="1.20.1740.10">
    <property type="entry name" value="Amino acid/polyamine transporter I"/>
    <property type="match status" value="1"/>
</dbReference>
<evidence type="ECO:0000256" key="4">
    <source>
        <dbReference type="ARBA" id="ARBA00023136"/>
    </source>
</evidence>
<accession>A0ABS8ZQ57</accession>
<feature type="transmembrane region" description="Helical" evidence="5">
    <location>
        <begin position="343"/>
        <end position="362"/>
    </location>
</feature>
<name>A0ABS8ZQ57_9PSEU</name>
<evidence type="ECO:0000313" key="8">
    <source>
        <dbReference type="Proteomes" id="UP001521150"/>
    </source>
</evidence>
<dbReference type="PIRSF" id="PIRSF006060">
    <property type="entry name" value="AA_transporter"/>
    <property type="match status" value="1"/>
</dbReference>
<feature type="transmembrane region" description="Helical" evidence="5">
    <location>
        <begin position="56"/>
        <end position="78"/>
    </location>
</feature>
<dbReference type="InterPro" id="IPR050367">
    <property type="entry name" value="APC_superfamily"/>
</dbReference>
<dbReference type="EMBL" id="JAJVCN010000004">
    <property type="protein sequence ID" value="MCE7009845.1"/>
    <property type="molecule type" value="Genomic_DNA"/>
</dbReference>
<evidence type="ECO:0000256" key="3">
    <source>
        <dbReference type="ARBA" id="ARBA00022989"/>
    </source>
</evidence>
<dbReference type="PANTHER" id="PTHR42770">
    <property type="entry name" value="AMINO ACID TRANSPORTER-RELATED"/>
    <property type="match status" value="1"/>
</dbReference>
<keyword evidence="4 5" id="KW-0472">Membrane</keyword>
<dbReference type="InterPro" id="IPR004757">
    <property type="entry name" value="EtNH_permease"/>
</dbReference>
<keyword evidence="3 5" id="KW-1133">Transmembrane helix</keyword>
<feature type="transmembrane region" description="Helical" evidence="5">
    <location>
        <begin position="247"/>
        <end position="274"/>
    </location>
</feature>
<reference evidence="7 8" key="1">
    <citation type="submission" date="2021-12" db="EMBL/GenBank/DDBJ databases">
        <title>Genome sequence of Kibdelosporangium philippinense ATCC 49844.</title>
        <authorList>
            <person name="Fedorov E.A."/>
            <person name="Omeragic M."/>
            <person name="Shalygina K.F."/>
            <person name="Maclea K.S."/>
        </authorList>
    </citation>
    <scope>NUCLEOTIDE SEQUENCE [LARGE SCALE GENOMIC DNA]</scope>
    <source>
        <strain evidence="7 8">ATCC 49844</strain>
    </source>
</reference>
<dbReference type="RefSeq" id="WP_233731351.1">
    <property type="nucleotide sequence ID" value="NZ_JAJVCN010000004.1"/>
</dbReference>
<evidence type="ECO:0000259" key="6">
    <source>
        <dbReference type="Pfam" id="PF00324"/>
    </source>
</evidence>
<organism evidence="7 8">
    <name type="scientific">Kibdelosporangium philippinense</name>
    <dbReference type="NCBI Taxonomy" id="211113"/>
    <lineage>
        <taxon>Bacteria</taxon>
        <taxon>Bacillati</taxon>
        <taxon>Actinomycetota</taxon>
        <taxon>Actinomycetes</taxon>
        <taxon>Pseudonocardiales</taxon>
        <taxon>Pseudonocardiaceae</taxon>
        <taxon>Kibdelosporangium</taxon>
    </lineage>
</organism>
<feature type="transmembrane region" description="Helical" evidence="5">
    <location>
        <begin position="99"/>
        <end position="122"/>
    </location>
</feature>